<sequence length="243" mass="26095">MPNSIESFIHSVHPSLVNTDALVCAGPEEFLGLPIIPLLNNTLSVTIPECPSPTPSNRNGSADDWWSLYGNGTSRNGTGGDGSGSGTGDGSSGTGSGTGSGCMCVNQMDLLLWPLLASVLSTLVICLATLAYVCYKMRHPGSRTPGCCNRRVSVEDEISSDEEVPTKRQKQPKMSAKDEVDDWGKPHGKGETPTNLGGRKSRWSSRQKSVFGERSLFTRRTNFPPHTPPPAYQDTVTRVVPDF</sequence>
<name>A0A9J7N552_BRAFL</name>
<organism evidence="3 4">
    <name type="scientific">Branchiostoma floridae</name>
    <name type="common">Florida lancelet</name>
    <name type="synonym">Amphioxus</name>
    <dbReference type="NCBI Taxonomy" id="7739"/>
    <lineage>
        <taxon>Eukaryota</taxon>
        <taxon>Metazoa</taxon>
        <taxon>Chordata</taxon>
        <taxon>Cephalochordata</taxon>
        <taxon>Leptocardii</taxon>
        <taxon>Amphioxiformes</taxon>
        <taxon>Branchiostomatidae</taxon>
        <taxon>Branchiostoma</taxon>
    </lineage>
</organism>
<dbReference type="Proteomes" id="UP000001554">
    <property type="component" value="Chromosome 11"/>
</dbReference>
<reference evidence="4" key="2">
    <citation type="submission" date="2025-08" db="UniProtKB">
        <authorList>
            <consortium name="RefSeq"/>
        </authorList>
    </citation>
    <scope>IDENTIFICATION</scope>
    <source>
        <strain evidence="4">S238N-H82</strain>
        <tissue evidence="4">Testes</tissue>
    </source>
</reference>
<proteinExistence type="predicted"/>
<dbReference type="RefSeq" id="XP_035690124.1">
    <property type="nucleotide sequence ID" value="XM_035834231.1"/>
</dbReference>
<feature type="region of interest" description="Disordered" evidence="1">
    <location>
        <begin position="155"/>
        <end position="234"/>
    </location>
</feature>
<dbReference type="AlphaFoldDB" id="A0A9J7N552"/>
<evidence type="ECO:0000313" key="3">
    <source>
        <dbReference type="Proteomes" id="UP000001554"/>
    </source>
</evidence>
<accession>A0A9J7N552</accession>
<feature type="compositionally biased region" description="Gly residues" evidence="1">
    <location>
        <begin position="77"/>
        <end position="97"/>
    </location>
</feature>
<reference evidence="3" key="1">
    <citation type="journal article" date="2020" name="Nat. Ecol. Evol.">
        <title>Deeply conserved synteny resolves early events in vertebrate evolution.</title>
        <authorList>
            <person name="Simakov O."/>
            <person name="Marletaz F."/>
            <person name="Yue J.X."/>
            <person name="O'Connell B."/>
            <person name="Jenkins J."/>
            <person name="Brandt A."/>
            <person name="Calef R."/>
            <person name="Tung C.H."/>
            <person name="Huang T.K."/>
            <person name="Schmutz J."/>
            <person name="Satoh N."/>
            <person name="Yu J.K."/>
            <person name="Putnam N.H."/>
            <person name="Green R.E."/>
            <person name="Rokhsar D.S."/>
        </authorList>
    </citation>
    <scope>NUCLEOTIDE SEQUENCE [LARGE SCALE GENOMIC DNA]</scope>
    <source>
        <strain evidence="3">S238N-H82</strain>
    </source>
</reference>
<evidence type="ECO:0000256" key="1">
    <source>
        <dbReference type="SAM" id="MobiDB-lite"/>
    </source>
</evidence>
<dbReference type="GeneID" id="118425422"/>
<feature type="transmembrane region" description="Helical" evidence="2">
    <location>
        <begin position="110"/>
        <end position="135"/>
    </location>
</feature>
<evidence type="ECO:0000313" key="4">
    <source>
        <dbReference type="RefSeq" id="XP_035690124.1"/>
    </source>
</evidence>
<keyword evidence="2" id="KW-0812">Transmembrane</keyword>
<feature type="region of interest" description="Disordered" evidence="1">
    <location>
        <begin position="73"/>
        <end position="97"/>
    </location>
</feature>
<keyword evidence="3" id="KW-1185">Reference proteome</keyword>
<dbReference type="KEGG" id="bfo:118425422"/>
<keyword evidence="2" id="KW-0472">Membrane</keyword>
<feature type="compositionally biased region" description="Basic and acidic residues" evidence="1">
    <location>
        <begin position="175"/>
        <end position="190"/>
    </location>
</feature>
<gene>
    <name evidence="4" type="primary">LOC118425422</name>
</gene>
<protein>
    <submittedName>
        <fullName evidence="4">Uncharacterized protein LOC118425422</fullName>
    </submittedName>
</protein>
<evidence type="ECO:0000256" key="2">
    <source>
        <dbReference type="SAM" id="Phobius"/>
    </source>
</evidence>
<keyword evidence="2" id="KW-1133">Transmembrane helix</keyword>